<evidence type="ECO:0000313" key="1">
    <source>
        <dbReference type="Ensembl" id="ENSELUP00000096641.1"/>
    </source>
</evidence>
<accession>A0AAY5L6H2</accession>
<evidence type="ECO:0000313" key="2">
    <source>
        <dbReference type="Proteomes" id="UP000265140"/>
    </source>
</evidence>
<organism evidence="1 2">
    <name type="scientific">Esox lucius</name>
    <name type="common">Northern pike</name>
    <dbReference type="NCBI Taxonomy" id="8010"/>
    <lineage>
        <taxon>Eukaryota</taxon>
        <taxon>Metazoa</taxon>
        <taxon>Chordata</taxon>
        <taxon>Craniata</taxon>
        <taxon>Vertebrata</taxon>
        <taxon>Euteleostomi</taxon>
        <taxon>Actinopterygii</taxon>
        <taxon>Neopterygii</taxon>
        <taxon>Teleostei</taxon>
        <taxon>Protacanthopterygii</taxon>
        <taxon>Esociformes</taxon>
        <taxon>Esocidae</taxon>
        <taxon>Esox</taxon>
    </lineage>
</organism>
<reference evidence="1" key="2">
    <citation type="submission" date="2025-08" db="UniProtKB">
        <authorList>
            <consortium name="Ensembl"/>
        </authorList>
    </citation>
    <scope>IDENTIFICATION</scope>
</reference>
<name>A0AAY5L6H2_ESOLU</name>
<dbReference type="Ensembl" id="ENSELUT00000102505.1">
    <property type="protein sequence ID" value="ENSELUP00000096641.1"/>
    <property type="gene ID" value="ENSELUG00000041946.1"/>
</dbReference>
<sequence length="139" mass="15528">HGESTSRIPCCRDVIAEGKKSAEAIDYTTVHTNTFSAAIFRAKSWCSNAQPSDLRPQDLRPQVIIGKEGLQTRRVTAYNGHRPSVHSRYPAFNQYQYLPIKTHGHVFISPMPFGSQRGTAAHLSWQNASRSCKVFGRLA</sequence>
<keyword evidence="2" id="KW-1185">Reference proteome</keyword>
<protein>
    <submittedName>
        <fullName evidence="1">Uncharacterized protein</fullName>
    </submittedName>
</protein>
<proteinExistence type="predicted"/>
<reference evidence="1 2" key="1">
    <citation type="submission" date="2020-02" db="EMBL/GenBank/DDBJ databases">
        <title>Esox lucius (northern pike) genome, fEsoLuc1, primary haplotype.</title>
        <authorList>
            <person name="Myers G."/>
            <person name="Karagic N."/>
            <person name="Meyer A."/>
            <person name="Pippel M."/>
            <person name="Reichard M."/>
            <person name="Winkler S."/>
            <person name="Tracey A."/>
            <person name="Sims Y."/>
            <person name="Howe K."/>
            <person name="Rhie A."/>
            <person name="Formenti G."/>
            <person name="Durbin R."/>
            <person name="Fedrigo O."/>
            <person name="Jarvis E.D."/>
        </authorList>
    </citation>
    <scope>NUCLEOTIDE SEQUENCE [LARGE SCALE GENOMIC DNA]</scope>
</reference>
<dbReference type="Proteomes" id="UP000265140">
    <property type="component" value="Chromosome 1"/>
</dbReference>
<dbReference type="AlphaFoldDB" id="A0AAY5L6H2"/>
<reference evidence="1" key="3">
    <citation type="submission" date="2025-09" db="UniProtKB">
        <authorList>
            <consortium name="Ensembl"/>
        </authorList>
    </citation>
    <scope>IDENTIFICATION</scope>
</reference>